<keyword evidence="5" id="KW-1185">Reference proteome</keyword>
<evidence type="ECO:0000256" key="1">
    <source>
        <dbReference type="ARBA" id="ARBA00022741"/>
    </source>
</evidence>
<keyword evidence="1" id="KW-0547">Nucleotide-binding</keyword>
<dbReference type="GeneID" id="87929097"/>
<feature type="compositionally biased region" description="Polar residues" evidence="3">
    <location>
        <begin position="616"/>
        <end position="632"/>
    </location>
</feature>
<dbReference type="PANTHER" id="PTHR14187:SF5">
    <property type="entry name" value="HEAT SHOCK 70 KDA PROTEIN 12A"/>
    <property type="match status" value="1"/>
</dbReference>
<evidence type="ECO:0000313" key="5">
    <source>
        <dbReference type="Proteomes" id="UP001326199"/>
    </source>
</evidence>
<name>A0ABR0I3S4_9PEZI</name>
<evidence type="ECO:0000256" key="3">
    <source>
        <dbReference type="SAM" id="MobiDB-lite"/>
    </source>
</evidence>
<dbReference type="Gene3D" id="3.30.420.40">
    <property type="match status" value="1"/>
</dbReference>
<protein>
    <submittedName>
        <fullName evidence="4">Uncharacterized protein</fullName>
    </submittedName>
</protein>
<dbReference type="PANTHER" id="PTHR14187">
    <property type="entry name" value="ALPHA KINASE/ELONGATION FACTOR 2 KINASE"/>
    <property type="match status" value="1"/>
</dbReference>
<dbReference type="InterPro" id="IPR043129">
    <property type="entry name" value="ATPase_NBD"/>
</dbReference>
<feature type="compositionally biased region" description="Basic and acidic residues" evidence="3">
    <location>
        <begin position="719"/>
        <end position="735"/>
    </location>
</feature>
<feature type="compositionally biased region" description="Polar residues" evidence="3">
    <location>
        <begin position="680"/>
        <end position="693"/>
    </location>
</feature>
<comment type="caution">
    <text evidence="4">The sequence shown here is derived from an EMBL/GenBank/DDBJ whole genome shotgun (WGS) entry which is preliminary data.</text>
</comment>
<feature type="compositionally biased region" description="Basic and acidic residues" evidence="3">
    <location>
        <begin position="638"/>
        <end position="653"/>
    </location>
</feature>
<dbReference type="Proteomes" id="UP001326199">
    <property type="component" value="Unassembled WGS sequence"/>
</dbReference>
<gene>
    <name evidence="4" type="ORF">QC763_121850</name>
</gene>
<evidence type="ECO:0000256" key="2">
    <source>
        <dbReference type="ARBA" id="ARBA00022840"/>
    </source>
</evidence>
<reference evidence="4 5" key="1">
    <citation type="journal article" date="2023" name="bioRxiv">
        <title>High-quality genome assemblies of four members of thePodospora anserinaspecies complex.</title>
        <authorList>
            <person name="Ament-Velasquez S.L."/>
            <person name="Vogan A.A."/>
            <person name="Wallerman O."/>
            <person name="Hartmann F."/>
            <person name="Gautier V."/>
            <person name="Silar P."/>
            <person name="Giraud T."/>
            <person name="Johannesson H."/>
        </authorList>
    </citation>
    <scope>NUCLEOTIDE SEQUENCE [LARGE SCALE GENOMIC DNA]</scope>
    <source>
        <strain evidence="4 5">CBS 411.78</strain>
    </source>
</reference>
<dbReference type="SUPFAM" id="SSF53067">
    <property type="entry name" value="Actin-like ATPase domain"/>
    <property type="match status" value="2"/>
</dbReference>
<dbReference type="EMBL" id="JAFFHB010000001">
    <property type="protein sequence ID" value="KAK4674571.1"/>
    <property type="molecule type" value="Genomic_DNA"/>
</dbReference>
<evidence type="ECO:0000313" key="4">
    <source>
        <dbReference type="EMBL" id="KAK4674571.1"/>
    </source>
</evidence>
<keyword evidence="2" id="KW-0067">ATP-binding</keyword>
<feature type="region of interest" description="Disordered" evidence="3">
    <location>
        <begin position="604"/>
        <end position="751"/>
    </location>
</feature>
<organism evidence="4 5">
    <name type="scientific">Podospora pseudopauciseta</name>
    <dbReference type="NCBI Taxonomy" id="2093780"/>
    <lineage>
        <taxon>Eukaryota</taxon>
        <taxon>Fungi</taxon>
        <taxon>Dikarya</taxon>
        <taxon>Ascomycota</taxon>
        <taxon>Pezizomycotina</taxon>
        <taxon>Sordariomycetes</taxon>
        <taxon>Sordariomycetidae</taxon>
        <taxon>Sordariales</taxon>
        <taxon>Podosporaceae</taxon>
        <taxon>Podospora</taxon>
    </lineage>
</organism>
<dbReference type="CDD" id="cd10170">
    <property type="entry name" value="ASKHA_NBD_HSP70"/>
    <property type="match status" value="1"/>
</dbReference>
<feature type="compositionally biased region" description="Basic and acidic residues" evidence="3">
    <location>
        <begin position="660"/>
        <end position="672"/>
    </location>
</feature>
<dbReference type="InterPro" id="IPR013126">
    <property type="entry name" value="Hsp_70_fam"/>
</dbReference>
<accession>A0ABR0I3S4</accession>
<sequence>MEGSLTGSQLGSQLSLLSKSSSVGMRAAPFVFGIDFGTTYTGVAWSARQGKVRPEHIHLVKNWDSVQYMNTEREKTPTAISYSSTKQVTSWGYNILTFDESVRWFKLLLLDDADLQEHLKDAPQLISARQRLLEMGKKPIDVIADYLRNLWSHVMADVEKAMTPSFVKSTPFRIIITVPAIWKSYMRERMREAANMAGLLDPRECGETELDFVSEPEAAAIATFTNMKGRPDIKVGTSITVVDAGGGTVDLISYQVVDTNRFAAREAVEGTGALCGAIFLDQEFETLVRDHVATDVWRQVPPQEIAEMMNQSWEHGIKQQFTLKQGPEKLWKVRLPARVVQLTGQADITLSSSTIAEIFDHVVSKILDLVDSQIETLEKKTGSGPNFVILVGGFGKSRYLWERLSSWLGDDCPVMQPSEPGPWTAICRGAVIRGTQDAEIKITSRISRSNYGHIYDTRFQQGVHDERDQMVDPITLETIAYAQIGWFVTKGENTTETSPRKQLYYRYYTINDPREYPCISEHLVSCDTVNPPTRIEPEVKNLCTIDFCSPIPFDDLPFSTNSHGQRYRYFCYSCLTSVDGASLKVVVEVNGETITSKNLSLNFESRPRPRDLAGTSIRNVSAPTTLPLQQKLSVGDDLSNKPNRESEQDDRSKLAGASKSDNERKQKAKHVDEDEALTVLSPTTTALPRTPSISLLHRTLRPSSSRWSLPKSASTISLLEHDSLRGTEEGDRRNTSNEGSSVSLAERRALRRERRRVEADHIVEVPE</sequence>
<dbReference type="RefSeq" id="XP_062771893.1">
    <property type="nucleotide sequence ID" value="XM_062908754.1"/>
</dbReference>
<feature type="compositionally biased region" description="Polar residues" evidence="3">
    <location>
        <begin position="701"/>
        <end position="717"/>
    </location>
</feature>
<dbReference type="Pfam" id="PF00012">
    <property type="entry name" value="HSP70"/>
    <property type="match status" value="1"/>
</dbReference>
<proteinExistence type="predicted"/>
<dbReference type="PRINTS" id="PR00301">
    <property type="entry name" value="HEATSHOCK70"/>
</dbReference>